<feature type="region of interest" description="Disordered" evidence="1">
    <location>
        <begin position="503"/>
        <end position="550"/>
    </location>
</feature>
<keyword evidence="2" id="KW-0812">Transmembrane</keyword>
<feature type="compositionally biased region" description="Pro residues" evidence="1">
    <location>
        <begin position="538"/>
        <end position="550"/>
    </location>
</feature>
<feature type="transmembrane region" description="Helical" evidence="2">
    <location>
        <begin position="86"/>
        <end position="107"/>
    </location>
</feature>
<dbReference type="OrthoDB" id="4336533at2"/>
<comment type="caution">
    <text evidence="3">The sequence shown here is derived from an EMBL/GenBank/DDBJ whole genome shotgun (WGS) entry which is preliminary data.</text>
</comment>
<evidence type="ECO:0000256" key="1">
    <source>
        <dbReference type="SAM" id="MobiDB-lite"/>
    </source>
</evidence>
<feature type="transmembrane region" description="Helical" evidence="2">
    <location>
        <begin position="474"/>
        <end position="497"/>
    </location>
</feature>
<feature type="transmembrane region" description="Helical" evidence="2">
    <location>
        <begin position="12"/>
        <end position="40"/>
    </location>
</feature>
<dbReference type="Proteomes" id="UP000028058">
    <property type="component" value="Unassembled WGS sequence"/>
</dbReference>
<name>A0A3R7LSS5_9ACTN</name>
<feature type="transmembrane region" description="Helical" evidence="2">
    <location>
        <begin position="250"/>
        <end position="273"/>
    </location>
</feature>
<dbReference type="NCBIfam" id="NF038391">
    <property type="entry name" value="streptophobe"/>
    <property type="match status" value="1"/>
</dbReference>
<dbReference type="RefSeq" id="WP_050364226.1">
    <property type="nucleotide sequence ID" value="NZ_JBFACB010000001.1"/>
</dbReference>
<organism evidence="3 4">
    <name type="scientific">Streptomyces xinghaiensis</name>
    <dbReference type="NCBI Taxonomy" id="1038928"/>
    <lineage>
        <taxon>Bacteria</taxon>
        <taxon>Bacillati</taxon>
        <taxon>Actinomycetota</taxon>
        <taxon>Actinomycetes</taxon>
        <taxon>Kitasatosporales</taxon>
        <taxon>Streptomycetaceae</taxon>
        <taxon>Streptomyces</taxon>
    </lineage>
</organism>
<dbReference type="EMBL" id="JNAD02000001">
    <property type="protein sequence ID" value="RKM99404.1"/>
    <property type="molecule type" value="Genomic_DNA"/>
</dbReference>
<evidence type="ECO:0000313" key="4">
    <source>
        <dbReference type="Proteomes" id="UP000028058"/>
    </source>
</evidence>
<feature type="transmembrane region" description="Helical" evidence="2">
    <location>
        <begin position="211"/>
        <end position="229"/>
    </location>
</feature>
<keyword evidence="2" id="KW-1133">Transmembrane helix</keyword>
<feature type="compositionally biased region" description="Low complexity" evidence="1">
    <location>
        <begin position="367"/>
        <end position="386"/>
    </location>
</feature>
<sequence>MRAEGNRGIRPADALLTAVAAVGWAFVAMTGTAALALHLLEADAVGSLGPMTAAAVVLAVNGRVVPAGDVGVFGLEGGRAAASVDITPLGVALVGALVLAAVFLRSLRGAGGVIGAGELAVRAGAVVALFLAVVGGLSWAGHDTVTFDGAELGDLAGDLPDSALPDPGLPEGIAELLPEGFGDLGGGLAARLADLVRAEASVGFRVDTGPSLLGGALWAAGVLVIALLASRRTPLPPGWEVLHRVVRPAVSALCAALLLAVGAGLAAAVWAAAGDEHPARIAGTALLVGPNGAWTGMLLGLFVPWTGWASGALARLLPAPLDRLLTASEETITVGRLAELDGRAWLLVPAAVLALLCAGALTAVRTPRDATGTDGARTGAPAAAGARGAGTSAGGRPAAPGPSGSAAARPAPGGDGTAGTTAFAVRCAVPLAVATGLGLPLLSWLTGVSANASLSVFGFDAFGAGLELSGNAGLALLLGAAWGAAAGAAGALLAGAAGVAGRRASAPGTAPHPRSGGAYAYGAYDRGPAGTGPDAYREPPPPPPYPPAAH</sequence>
<evidence type="ECO:0000256" key="2">
    <source>
        <dbReference type="SAM" id="Phobius"/>
    </source>
</evidence>
<accession>A0A3R7LSS5</accession>
<reference evidence="3 4" key="1">
    <citation type="journal article" date="2014" name="Genome Announc.">
        <title>Draft Genome Sequence of Streptomyces fradiae ATCC 19609, a Strain Highly Sensitive to Antibiotics.</title>
        <authorList>
            <person name="Bekker O.B."/>
            <person name="Klimina K.M."/>
            <person name="Vatlin A.A."/>
            <person name="Zakharevich N.V."/>
            <person name="Kasianov A.S."/>
            <person name="Danilenko V.N."/>
        </authorList>
    </citation>
    <scope>NUCLEOTIDE SEQUENCE [LARGE SCALE GENOMIC DNA]</scope>
    <source>
        <strain evidence="3 4">ATCC 19609</strain>
    </source>
</reference>
<feature type="transmembrane region" description="Helical" evidence="2">
    <location>
        <begin position="119"/>
        <end position="140"/>
    </location>
</feature>
<keyword evidence="2" id="KW-0472">Membrane</keyword>
<feature type="compositionally biased region" description="Low complexity" evidence="1">
    <location>
        <begin position="394"/>
        <end position="413"/>
    </location>
</feature>
<evidence type="ECO:0008006" key="5">
    <source>
        <dbReference type="Google" id="ProtNLM"/>
    </source>
</evidence>
<dbReference type="InterPro" id="IPR047724">
    <property type="entry name" value="Streptophobe"/>
</dbReference>
<protein>
    <recommendedName>
        <fullName evidence="5">Integral membrane protein</fullName>
    </recommendedName>
</protein>
<feature type="region of interest" description="Disordered" evidence="1">
    <location>
        <begin position="367"/>
        <end position="413"/>
    </location>
</feature>
<proteinExistence type="predicted"/>
<evidence type="ECO:0000313" key="3">
    <source>
        <dbReference type="EMBL" id="RKM99404.1"/>
    </source>
</evidence>
<dbReference type="AlphaFoldDB" id="A0A3R7LSS5"/>
<gene>
    <name evidence="3" type="ORF">SFRA_004285</name>
</gene>
<keyword evidence="4" id="KW-1185">Reference proteome</keyword>